<proteinExistence type="predicted"/>
<gene>
    <name evidence="1" type="ORF">ORD21_18000</name>
</gene>
<name>A0ABU4DXS1_9DEIO</name>
<dbReference type="SUPFAM" id="SSF82784">
    <property type="entry name" value="OsmC-like"/>
    <property type="match status" value="1"/>
</dbReference>
<dbReference type="Pfam" id="PF02566">
    <property type="entry name" value="OsmC"/>
    <property type="match status" value="1"/>
</dbReference>
<dbReference type="InterPro" id="IPR003718">
    <property type="entry name" value="OsmC/Ohr_fam"/>
</dbReference>
<evidence type="ECO:0000313" key="1">
    <source>
        <dbReference type="EMBL" id="MDV6376489.1"/>
    </source>
</evidence>
<dbReference type="PANTHER" id="PTHR34352:SF1">
    <property type="entry name" value="PROTEIN YHFA"/>
    <property type="match status" value="1"/>
</dbReference>
<dbReference type="RefSeq" id="WP_317641844.1">
    <property type="nucleotide sequence ID" value="NZ_JAPMIV010000065.1"/>
</dbReference>
<comment type="caution">
    <text evidence="1">The sequence shown here is derived from an EMBL/GenBank/DDBJ whole genome shotgun (WGS) entry which is preliminary data.</text>
</comment>
<dbReference type="InterPro" id="IPR015946">
    <property type="entry name" value="KH_dom-like_a/b"/>
</dbReference>
<dbReference type="Proteomes" id="UP001276150">
    <property type="component" value="Unassembled WGS sequence"/>
</dbReference>
<sequence length="142" mass="15869">MTSTQPTQKTMTIHHAGQQRYTAHNAAGQQIVIDMTPEHPLGVGPMDAVFAALAACSMSDVVEILRKRRTPAQKYRVELTGLRDGEHQPPRYYRYLMRHVVSGEGITREDVEKAAHLSHEKYCTVGASLNAEVDIEVVLEEE</sequence>
<accession>A0ABU4DXS1</accession>
<dbReference type="InterPro" id="IPR036102">
    <property type="entry name" value="OsmC/Ohrsf"/>
</dbReference>
<reference evidence="1 2" key="1">
    <citation type="submission" date="2022-11" db="EMBL/GenBank/DDBJ databases">
        <title>Deinococcus ZS9-10, Low Temperature and Draught-tolerating, UV-resistant Bacteria from Continental Antarctica.</title>
        <authorList>
            <person name="Cheng L."/>
        </authorList>
    </citation>
    <scope>NUCLEOTIDE SEQUENCE [LARGE SCALE GENOMIC DNA]</scope>
    <source>
        <strain evidence="1 2">ZS9-10</strain>
    </source>
</reference>
<keyword evidence="2" id="KW-1185">Reference proteome</keyword>
<dbReference type="PANTHER" id="PTHR34352">
    <property type="entry name" value="PROTEIN YHFA"/>
    <property type="match status" value="1"/>
</dbReference>
<dbReference type="Gene3D" id="3.30.300.20">
    <property type="match status" value="1"/>
</dbReference>
<dbReference type="EMBL" id="JAPMIV010000065">
    <property type="protein sequence ID" value="MDV6376489.1"/>
    <property type="molecule type" value="Genomic_DNA"/>
</dbReference>
<organism evidence="1 2">
    <name type="scientific">Deinococcus arenicola</name>
    <dbReference type="NCBI Taxonomy" id="2994950"/>
    <lineage>
        <taxon>Bacteria</taxon>
        <taxon>Thermotogati</taxon>
        <taxon>Deinococcota</taxon>
        <taxon>Deinococci</taxon>
        <taxon>Deinococcales</taxon>
        <taxon>Deinococcaceae</taxon>
        <taxon>Deinococcus</taxon>
    </lineage>
</organism>
<evidence type="ECO:0000313" key="2">
    <source>
        <dbReference type="Proteomes" id="UP001276150"/>
    </source>
</evidence>
<protein>
    <submittedName>
        <fullName evidence="1">OsmC family protein</fullName>
    </submittedName>
</protein>